<proteinExistence type="predicted"/>
<dbReference type="PROSITE" id="PS00198">
    <property type="entry name" value="4FE4S_FER_1"/>
    <property type="match status" value="2"/>
</dbReference>
<protein>
    <submittedName>
        <fullName evidence="9">4Fe-4S binding domain-containing protein</fullName>
    </submittedName>
</protein>
<dbReference type="PANTHER" id="PTHR30224:SF4">
    <property type="entry name" value="ELECTRON TRANSPORT PROTEIN YCCM-RELATED"/>
    <property type="match status" value="1"/>
</dbReference>
<feature type="transmembrane region" description="Helical" evidence="7">
    <location>
        <begin position="292"/>
        <end position="312"/>
    </location>
</feature>
<sequence length="334" mass="37936">MKQISQYSHKPVFWRNLVQGGFLLWCIYLGFQFSRFVAHFVSQGKSPLVTRPPGIEAFLPIGALVSLKNWILNGIIDPVHPAALVLFLTFLALALLTRKSFCSWICPVGTLSEWLWRSSERLIGRRIKPWRWLDLVLRSAKYLLLFFFVKLILFGMPGPALKGFLSSPYWALSDVKMLHFFTNPSTLSIVIVLTLAVLSFFIRQFWCRYLCPYGALLGFFSFLSPSRITRDINGCTGCGSCDRACPASINVSRKKQVYSMECTGCLSCVQSCPEHQVLQMGLFGSPRVLPVWLFPALVLLVFTFGVAAGMFSGHWHSTLSYRDYMQLIPMLNRF</sequence>
<evidence type="ECO:0000256" key="5">
    <source>
        <dbReference type="ARBA" id="ARBA00023014"/>
    </source>
</evidence>
<dbReference type="EMBL" id="FNQN01000011">
    <property type="protein sequence ID" value="SEA75153.1"/>
    <property type="molecule type" value="Genomic_DNA"/>
</dbReference>
<keyword evidence="6 7" id="KW-0472">Membrane</keyword>
<feature type="transmembrane region" description="Helical" evidence="7">
    <location>
        <begin position="79"/>
        <end position="96"/>
    </location>
</feature>
<dbReference type="Pfam" id="PF13237">
    <property type="entry name" value="Fer4_10"/>
    <property type="match status" value="1"/>
</dbReference>
<feature type="transmembrane region" description="Helical" evidence="7">
    <location>
        <begin position="177"/>
        <end position="198"/>
    </location>
</feature>
<dbReference type="SUPFAM" id="SSF54862">
    <property type="entry name" value="4Fe-4S ferredoxins"/>
    <property type="match status" value="1"/>
</dbReference>
<dbReference type="GO" id="GO:0046872">
    <property type="term" value="F:metal ion binding"/>
    <property type="evidence" value="ECO:0007669"/>
    <property type="project" value="UniProtKB-KW"/>
</dbReference>
<dbReference type="Gene3D" id="3.30.70.20">
    <property type="match status" value="1"/>
</dbReference>
<name>A0A1H4DQV8_9BACT</name>
<evidence type="ECO:0000256" key="2">
    <source>
        <dbReference type="ARBA" id="ARBA00022475"/>
    </source>
</evidence>
<dbReference type="InterPro" id="IPR052378">
    <property type="entry name" value="NosR_regulator"/>
</dbReference>
<dbReference type="GO" id="GO:0051536">
    <property type="term" value="F:iron-sulfur cluster binding"/>
    <property type="evidence" value="ECO:0007669"/>
    <property type="project" value="UniProtKB-KW"/>
</dbReference>
<evidence type="ECO:0000256" key="3">
    <source>
        <dbReference type="ARBA" id="ARBA00022723"/>
    </source>
</evidence>
<dbReference type="PANTHER" id="PTHR30224">
    <property type="entry name" value="ELECTRON TRANSPORT PROTEIN"/>
    <property type="match status" value="1"/>
</dbReference>
<evidence type="ECO:0000256" key="4">
    <source>
        <dbReference type="ARBA" id="ARBA00023004"/>
    </source>
</evidence>
<keyword evidence="2" id="KW-1003">Cell membrane</keyword>
<evidence type="ECO:0000256" key="7">
    <source>
        <dbReference type="SAM" id="Phobius"/>
    </source>
</evidence>
<dbReference type="InterPro" id="IPR017896">
    <property type="entry name" value="4Fe4S_Fe-S-bd"/>
</dbReference>
<dbReference type="OrthoDB" id="9784262at2"/>
<feature type="domain" description="4Fe-4S ferredoxin-type" evidence="8">
    <location>
        <begin position="261"/>
        <end position="283"/>
    </location>
</feature>
<keyword evidence="7" id="KW-0812">Transmembrane</keyword>
<dbReference type="AlphaFoldDB" id="A0A1H4DQV8"/>
<keyword evidence="4" id="KW-0408">Iron</keyword>
<gene>
    <name evidence="9" type="ORF">SAMN05660420_03065</name>
</gene>
<dbReference type="Proteomes" id="UP000199409">
    <property type="component" value="Unassembled WGS sequence"/>
</dbReference>
<keyword evidence="10" id="KW-1185">Reference proteome</keyword>
<dbReference type="PROSITE" id="PS51379">
    <property type="entry name" value="4FE4S_FER_2"/>
    <property type="match status" value="2"/>
</dbReference>
<dbReference type="STRING" id="37625.SAMN05660420_03065"/>
<feature type="transmembrane region" description="Helical" evidence="7">
    <location>
        <begin position="135"/>
        <end position="157"/>
    </location>
</feature>
<keyword evidence="5" id="KW-0411">Iron-sulfur</keyword>
<accession>A0A1H4DQV8</accession>
<feature type="transmembrane region" description="Helical" evidence="7">
    <location>
        <begin position="12"/>
        <end position="31"/>
    </location>
</feature>
<comment type="subcellular location">
    <subcellularLocation>
        <location evidence="1">Cell membrane</location>
    </subcellularLocation>
</comment>
<dbReference type="InterPro" id="IPR017900">
    <property type="entry name" value="4Fe4S_Fe_S_CS"/>
</dbReference>
<keyword evidence="3" id="KW-0479">Metal-binding</keyword>
<evidence type="ECO:0000256" key="1">
    <source>
        <dbReference type="ARBA" id="ARBA00004236"/>
    </source>
</evidence>
<organism evidence="9 10">
    <name type="scientific">Desulfuromusa kysingii</name>
    <dbReference type="NCBI Taxonomy" id="37625"/>
    <lineage>
        <taxon>Bacteria</taxon>
        <taxon>Pseudomonadati</taxon>
        <taxon>Thermodesulfobacteriota</taxon>
        <taxon>Desulfuromonadia</taxon>
        <taxon>Desulfuromonadales</taxon>
        <taxon>Geopsychrobacteraceae</taxon>
        <taxon>Desulfuromusa</taxon>
    </lineage>
</organism>
<dbReference type="GO" id="GO:0005886">
    <property type="term" value="C:plasma membrane"/>
    <property type="evidence" value="ECO:0007669"/>
    <property type="project" value="UniProtKB-SubCell"/>
</dbReference>
<dbReference type="Pfam" id="PF12801">
    <property type="entry name" value="Fer4_5"/>
    <property type="match status" value="2"/>
</dbReference>
<evidence type="ECO:0000313" key="9">
    <source>
        <dbReference type="EMBL" id="SEA75153.1"/>
    </source>
</evidence>
<dbReference type="RefSeq" id="WP_092350421.1">
    <property type="nucleotide sequence ID" value="NZ_FNQN01000011.1"/>
</dbReference>
<keyword evidence="7" id="KW-1133">Transmembrane helix</keyword>
<reference evidence="9 10" key="1">
    <citation type="submission" date="2016-10" db="EMBL/GenBank/DDBJ databases">
        <authorList>
            <person name="de Groot N.N."/>
        </authorList>
    </citation>
    <scope>NUCLEOTIDE SEQUENCE [LARGE SCALE GENOMIC DNA]</scope>
    <source>
        <strain evidence="9 10">DSM 7343</strain>
    </source>
</reference>
<evidence type="ECO:0000313" key="10">
    <source>
        <dbReference type="Proteomes" id="UP000199409"/>
    </source>
</evidence>
<evidence type="ECO:0000256" key="6">
    <source>
        <dbReference type="ARBA" id="ARBA00023136"/>
    </source>
</evidence>
<feature type="domain" description="4Fe-4S ferredoxin-type" evidence="8">
    <location>
        <begin position="226"/>
        <end position="254"/>
    </location>
</feature>
<evidence type="ECO:0000259" key="8">
    <source>
        <dbReference type="PROSITE" id="PS51379"/>
    </source>
</evidence>